<protein>
    <recommendedName>
        <fullName evidence="5">MYND-type domain-containing protein</fullName>
    </recommendedName>
</protein>
<proteinExistence type="predicted"/>
<evidence type="ECO:0000313" key="7">
    <source>
        <dbReference type="Proteomes" id="UP000076532"/>
    </source>
</evidence>
<keyword evidence="2 4" id="KW-0863">Zinc-finger</keyword>
<dbReference type="PROSITE" id="PS50865">
    <property type="entry name" value="ZF_MYND_2"/>
    <property type="match status" value="1"/>
</dbReference>
<evidence type="ECO:0000256" key="1">
    <source>
        <dbReference type="ARBA" id="ARBA00022723"/>
    </source>
</evidence>
<dbReference type="EMBL" id="KV417611">
    <property type="protein sequence ID" value="KZP14894.1"/>
    <property type="molecule type" value="Genomic_DNA"/>
</dbReference>
<keyword evidence="1" id="KW-0479">Metal-binding</keyword>
<dbReference type="GO" id="GO:0008270">
    <property type="term" value="F:zinc ion binding"/>
    <property type="evidence" value="ECO:0007669"/>
    <property type="project" value="UniProtKB-KW"/>
</dbReference>
<evidence type="ECO:0000259" key="5">
    <source>
        <dbReference type="PROSITE" id="PS50865"/>
    </source>
</evidence>
<evidence type="ECO:0000256" key="3">
    <source>
        <dbReference type="ARBA" id="ARBA00022833"/>
    </source>
</evidence>
<dbReference type="Proteomes" id="UP000076532">
    <property type="component" value="Unassembled WGS sequence"/>
</dbReference>
<dbReference type="Pfam" id="PF01753">
    <property type="entry name" value="zf-MYND"/>
    <property type="match status" value="1"/>
</dbReference>
<keyword evidence="3" id="KW-0862">Zinc</keyword>
<name>A0A166DN44_9AGAM</name>
<dbReference type="PROSITE" id="PS01360">
    <property type="entry name" value="ZF_MYND_1"/>
    <property type="match status" value="1"/>
</dbReference>
<dbReference type="STRING" id="436010.A0A166DN44"/>
<feature type="domain" description="MYND-type" evidence="5">
    <location>
        <begin position="38"/>
        <end position="80"/>
    </location>
</feature>
<dbReference type="Gene3D" id="6.10.140.2220">
    <property type="match status" value="1"/>
</dbReference>
<organism evidence="6 7">
    <name type="scientific">Athelia psychrophila</name>
    <dbReference type="NCBI Taxonomy" id="1759441"/>
    <lineage>
        <taxon>Eukaryota</taxon>
        <taxon>Fungi</taxon>
        <taxon>Dikarya</taxon>
        <taxon>Basidiomycota</taxon>
        <taxon>Agaricomycotina</taxon>
        <taxon>Agaricomycetes</taxon>
        <taxon>Agaricomycetidae</taxon>
        <taxon>Atheliales</taxon>
        <taxon>Atheliaceae</taxon>
        <taxon>Athelia</taxon>
    </lineage>
</organism>
<accession>A0A166DN44</accession>
<evidence type="ECO:0000256" key="4">
    <source>
        <dbReference type="PROSITE-ProRule" id="PRU00134"/>
    </source>
</evidence>
<dbReference type="InterPro" id="IPR002893">
    <property type="entry name" value="Znf_MYND"/>
</dbReference>
<dbReference type="OrthoDB" id="2957110at2759"/>
<keyword evidence="7" id="KW-1185">Reference proteome</keyword>
<evidence type="ECO:0000256" key="2">
    <source>
        <dbReference type="ARBA" id="ARBA00022771"/>
    </source>
</evidence>
<dbReference type="AlphaFoldDB" id="A0A166DN44"/>
<dbReference type="SUPFAM" id="SSF144232">
    <property type="entry name" value="HIT/MYND zinc finger-like"/>
    <property type="match status" value="1"/>
</dbReference>
<reference evidence="6 7" key="1">
    <citation type="journal article" date="2016" name="Mol. Biol. Evol.">
        <title>Comparative Genomics of Early-Diverging Mushroom-Forming Fungi Provides Insights into the Origins of Lignocellulose Decay Capabilities.</title>
        <authorList>
            <person name="Nagy L.G."/>
            <person name="Riley R."/>
            <person name="Tritt A."/>
            <person name="Adam C."/>
            <person name="Daum C."/>
            <person name="Floudas D."/>
            <person name="Sun H."/>
            <person name="Yadav J.S."/>
            <person name="Pangilinan J."/>
            <person name="Larsson K.H."/>
            <person name="Matsuura K."/>
            <person name="Barry K."/>
            <person name="Labutti K."/>
            <person name="Kuo R."/>
            <person name="Ohm R.A."/>
            <person name="Bhattacharya S.S."/>
            <person name="Shirouzu T."/>
            <person name="Yoshinaga Y."/>
            <person name="Martin F.M."/>
            <person name="Grigoriev I.V."/>
            <person name="Hibbett D.S."/>
        </authorList>
    </citation>
    <scope>NUCLEOTIDE SEQUENCE [LARGE SCALE GENOMIC DNA]</scope>
    <source>
        <strain evidence="6 7">CBS 109695</strain>
    </source>
</reference>
<sequence length="327" mass="38400">MACYLGPGIDRTEGPTTKKVFKIQSDQFNYSRNVPEACELCGKIRPRGHKPYPVCVGCREARFCSKEHQVKHWPEHKAHCKERQGCHQQMRDTNARYAHLNDALGLPSLLERRQILEDWTEVHRHVIEQALVHAIYTRKPKVDLYREYVTFHVAYQPESNCNPSTAFKLYNSAIQLDPQDPLHGPGYRKFRTTMAEADAEMRRDDAGYVGACVTVFNIDGQYTWMTCTYLNAYIHDIPKFPRTTPVRRHEIEWYHVLKFFTDKGVVFRCVGPTVQFWLPGTLDRKGNKFVWRKRTMEELREMGIDFTCTLRRDADVRRIETRASWLR</sequence>
<evidence type="ECO:0000313" key="6">
    <source>
        <dbReference type="EMBL" id="KZP14894.1"/>
    </source>
</evidence>
<gene>
    <name evidence="6" type="ORF">FIBSPDRAFT_867870</name>
</gene>